<dbReference type="Gene3D" id="3.30.1490.20">
    <property type="entry name" value="ATP-grasp fold, A domain"/>
    <property type="match status" value="1"/>
</dbReference>
<dbReference type="UniPathway" id="UPA00138"/>
<evidence type="ECO:0000256" key="4">
    <source>
        <dbReference type="ARBA" id="ARBA00007837"/>
    </source>
</evidence>
<evidence type="ECO:0000256" key="12">
    <source>
        <dbReference type="ARBA" id="ARBA00022842"/>
    </source>
</evidence>
<dbReference type="PANTHER" id="PTHR43030">
    <property type="entry name" value="PHOSPHOENOLPYRUVATE SYNTHASE"/>
    <property type="match status" value="1"/>
</dbReference>
<keyword evidence="8" id="KW-0479">Metal-binding</keyword>
<dbReference type="GO" id="GO:0046872">
    <property type="term" value="F:metal ion binding"/>
    <property type="evidence" value="ECO:0007669"/>
    <property type="project" value="UniProtKB-KW"/>
</dbReference>
<dbReference type="AlphaFoldDB" id="A0A832EI60"/>
<evidence type="ECO:0000256" key="14">
    <source>
        <dbReference type="ARBA" id="ARBA00047700"/>
    </source>
</evidence>
<evidence type="ECO:0000256" key="13">
    <source>
        <dbReference type="ARBA" id="ARBA00033470"/>
    </source>
</evidence>
<feature type="domain" description="Pyruvate phosphate dikinase AMP/ATP-binding" evidence="16">
    <location>
        <begin position="128"/>
        <end position="430"/>
    </location>
</feature>
<evidence type="ECO:0000313" key="17">
    <source>
        <dbReference type="EMBL" id="HFK96174.1"/>
    </source>
</evidence>
<name>A0A832EI60_9BACT</name>
<comment type="function">
    <text evidence="2">Catalyzes the phosphorylation of pyruvate to phosphoenolpyruvate.</text>
</comment>
<evidence type="ECO:0000256" key="10">
    <source>
        <dbReference type="ARBA" id="ARBA00022777"/>
    </source>
</evidence>
<comment type="similarity">
    <text evidence="4">Belongs to the PEP-utilizing enzyme family.</text>
</comment>
<dbReference type="SUPFAM" id="SSF56059">
    <property type="entry name" value="Glutathione synthetase ATP-binding domain-like"/>
    <property type="match status" value="1"/>
</dbReference>
<evidence type="ECO:0000256" key="2">
    <source>
        <dbReference type="ARBA" id="ARBA00002988"/>
    </source>
</evidence>
<dbReference type="InterPro" id="IPR002192">
    <property type="entry name" value="PPDK_AMP/ATP-bd"/>
</dbReference>
<comment type="caution">
    <text evidence="17">The sequence shown here is derived from an EMBL/GenBank/DDBJ whole genome shotgun (WGS) entry which is preliminary data.</text>
</comment>
<comment type="pathway">
    <text evidence="3">Carbohydrate biosynthesis; gluconeogenesis.</text>
</comment>
<evidence type="ECO:0000256" key="15">
    <source>
        <dbReference type="SAM" id="MobiDB-lite"/>
    </source>
</evidence>
<dbReference type="GO" id="GO:0005524">
    <property type="term" value="F:ATP binding"/>
    <property type="evidence" value="ECO:0007669"/>
    <property type="project" value="UniProtKB-KW"/>
</dbReference>
<proteinExistence type="inferred from homology"/>
<evidence type="ECO:0000256" key="8">
    <source>
        <dbReference type="ARBA" id="ARBA00022723"/>
    </source>
</evidence>
<dbReference type="EC" id="2.7.9.2" evidence="5"/>
<evidence type="ECO:0000259" key="16">
    <source>
        <dbReference type="Pfam" id="PF01326"/>
    </source>
</evidence>
<dbReference type="EMBL" id="DSTK01000009">
    <property type="protein sequence ID" value="HFK96174.1"/>
    <property type="molecule type" value="Genomic_DNA"/>
</dbReference>
<organism evidence="17">
    <name type="scientific">Desulfacinum infernum</name>
    <dbReference type="NCBI Taxonomy" id="35837"/>
    <lineage>
        <taxon>Bacteria</taxon>
        <taxon>Pseudomonadati</taxon>
        <taxon>Thermodesulfobacteriota</taxon>
        <taxon>Syntrophobacteria</taxon>
        <taxon>Syntrophobacterales</taxon>
        <taxon>Syntrophobacteraceae</taxon>
        <taxon>Desulfacinum</taxon>
    </lineage>
</organism>
<sequence>MHLHHPPSWWERLAGFFNHRRKLLRAYAHFRRLLRADHRCHQCMAALERVQGEDLPVDFHKVRRMAALLERQTERLVKELTAMAPRHGRAAALNRVRRHMAQAVRAASLSGDSPLAVSMDEAAGVAENLLGGKALQAARLKERGLSVPRFFVLTTKAFAHVLTHNGVEDEVARRLDRLDVSSPEQIRRTAHKLCRMLEDCALPQDLLRVMNQAHRRVFGGDADSVFLCVRSSAVGEDRAYSFAGQYLSVLNVPASALPDAYRCVIASKYTANAIAHRIFNGYLDEETPMAVLVMETVNAARSGVAYSTDPAMGDARRLFVHGVWGMGETLMRGEATPHVVSLDRTSLSILENSPRVPKQLEKPVVDPRGGLKRRPLTSEERRTGPVDGPLARLLAQQLMICEELLSGPVDLEWAVDFQGRMFILQARDMASHRLPKIMEVLGHLLGITRLLDMHLQTEDDVLEETARFFTAHPDVFSRSSTVE</sequence>
<dbReference type="Gene3D" id="3.30.470.20">
    <property type="entry name" value="ATP-grasp fold, B domain"/>
    <property type="match status" value="1"/>
</dbReference>
<dbReference type="InterPro" id="IPR013815">
    <property type="entry name" value="ATP_grasp_subdomain_1"/>
</dbReference>
<comment type="cofactor">
    <cofactor evidence="1">
        <name>Mg(2+)</name>
        <dbReference type="ChEBI" id="CHEBI:18420"/>
    </cofactor>
</comment>
<accession>A0A832EI60</accession>
<dbReference type="GO" id="GO:0008986">
    <property type="term" value="F:pyruvate, water dikinase activity"/>
    <property type="evidence" value="ECO:0007669"/>
    <property type="project" value="UniProtKB-EC"/>
</dbReference>
<evidence type="ECO:0000256" key="9">
    <source>
        <dbReference type="ARBA" id="ARBA00022741"/>
    </source>
</evidence>
<protein>
    <recommendedName>
        <fullName evidence="6">Phosphoenolpyruvate synthase</fullName>
        <ecNumber evidence="5">2.7.9.2</ecNumber>
    </recommendedName>
    <alternativeName>
        <fullName evidence="13">Pyruvate, water dikinase</fullName>
    </alternativeName>
</protein>
<dbReference type="PANTHER" id="PTHR43030:SF1">
    <property type="entry name" value="PHOSPHOENOLPYRUVATE SYNTHASE"/>
    <property type="match status" value="1"/>
</dbReference>
<keyword evidence="7" id="KW-0808">Transferase</keyword>
<reference evidence="17" key="1">
    <citation type="journal article" date="2020" name="mSystems">
        <title>Genome- and Community-Level Interaction Insights into Carbon Utilization and Element Cycling Functions of Hydrothermarchaeota in Hydrothermal Sediment.</title>
        <authorList>
            <person name="Zhou Z."/>
            <person name="Liu Y."/>
            <person name="Xu W."/>
            <person name="Pan J."/>
            <person name="Luo Z.H."/>
            <person name="Li M."/>
        </authorList>
    </citation>
    <scope>NUCLEOTIDE SEQUENCE [LARGE SCALE GENOMIC DNA]</scope>
    <source>
        <strain evidence="17">SpSt-456</strain>
    </source>
</reference>
<evidence type="ECO:0000256" key="11">
    <source>
        <dbReference type="ARBA" id="ARBA00022840"/>
    </source>
</evidence>
<keyword evidence="12" id="KW-0460">Magnesium</keyword>
<feature type="region of interest" description="Disordered" evidence="15">
    <location>
        <begin position="358"/>
        <end position="384"/>
    </location>
</feature>
<dbReference type="InterPro" id="IPR006319">
    <property type="entry name" value="PEP_synth"/>
</dbReference>
<keyword evidence="9" id="KW-0547">Nucleotide-binding</keyword>
<evidence type="ECO:0000256" key="3">
    <source>
        <dbReference type="ARBA" id="ARBA00004742"/>
    </source>
</evidence>
<evidence type="ECO:0000256" key="7">
    <source>
        <dbReference type="ARBA" id="ARBA00022679"/>
    </source>
</evidence>
<keyword evidence="11" id="KW-0067">ATP-binding</keyword>
<evidence type="ECO:0000256" key="6">
    <source>
        <dbReference type="ARBA" id="ARBA00021623"/>
    </source>
</evidence>
<evidence type="ECO:0000256" key="5">
    <source>
        <dbReference type="ARBA" id="ARBA00011996"/>
    </source>
</evidence>
<gene>
    <name evidence="17" type="ORF">ENS06_02480</name>
</gene>
<dbReference type="Pfam" id="PF01326">
    <property type="entry name" value="PPDK_N"/>
    <property type="match status" value="1"/>
</dbReference>
<dbReference type="GO" id="GO:0006094">
    <property type="term" value="P:gluconeogenesis"/>
    <property type="evidence" value="ECO:0007669"/>
    <property type="project" value="UniProtKB-UniPathway"/>
</dbReference>
<evidence type="ECO:0000256" key="1">
    <source>
        <dbReference type="ARBA" id="ARBA00001946"/>
    </source>
</evidence>
<keyword evidence="10" id="KW-0418">Kinase</keyword>
<comment type="catalytic activity">
    <reaction evidence="14">
        <text>pyruvate + ATP + H2O = phosphoenolpyruvate + AMP + phosphate + 2 H(+)</text>
        <dbReference type="Rhea" id="RHEA:11364"/>
        <dbReference type="ChEBI" id="CHEBI:15361"/>
        <dbReference type="ChEBI" id="CHEBI:15377"/>
        <dbReference type="ChEBI" id="CHEBI:15378"/>
        <dbReference type="ChEBI" id="CHEBI:30616"/>
        <dbReference type="ChEBI" id="CHEBI:43474"/>
        <dbReference type="ChEBI" id="CHEBI:58702"/>
        <dbReference type="ChEBI" id="CHEBI:456215"/>
        <dbReference type="EC" id="2.7.9.2"/>
    </reaction>
</comment>